<feature type="chain" id="PRO_5022772498" evidence="3">
    <location>
        <begin position="34"/>
        <end position="344"/>
    </location>
</feature>
<dbReference type="RefSeq" id="WP_148417614.1">
    <property type="nucleotide sequence ID" value="NZ_LR584267.1"/>
</dbReference>
<dbReference type="Proteomes" id="UP000324288">
    <property type="component" value="Chromosome"/>
</dbReference>
<feature type="region of interest" description="Disordered" evidence="1">
    <location>
        <begin position="240"/>
        <end position="282"/>
    </location>
</feature>
<reference evidence="4 5" key="1">
    <citation type="submission" date="2019-04" db="EMBL/GenBank/DDBJ databases">
        <authorList>
            <person name="Seth-Smith MB H."/>
            <person name="Seth-Smith H."/>
        </authorList>
    </citation>
    <scope>NUCLEOTIDE SEQUENCE [LARGE SCALE GENOMIC DNA]</scope>
    <source>
        <strain evidence="4">USB-603019</strain>
    </source>
</reference>
<proteinExistence type="predicted"/>
<feature type="transmembrane region" description="Helical" evidence="2">
    <location>
        <begin position="311"/>
        <end position="335"/>
    </location>
</feature>
<keyword evidence="5" id="KW-1185">Reference proteome</keyword>
<feature type="signal peptide" evidence="3">
    <location>
        <begin position="1"/>
        <end position="33"/>
    </location>
</feature>
<accession>A0A5E3ZWZ3</accession>
<keyword evidence="3" id="KW-0732">Signal</keyword>
<evidence type="ECO:0000313" key="4">
    <source>
        <dbReference type="EMBL" id="VHO00565.1"/>
    </source>
</evidence>
<dbReference type="EMBL" id="LR584267">
    <property type="protein sequence ID" value="VHO00565.1"/>
    <property type="molecule type" value="Genomic_DNA"/>
</dbReference>
<evidence type="ECO:0000256" key="1">
    <source>
        <dbReference type="SAM" id="MobiDB-lite"/>
    </source>
</evidence>
<evidence type="ECO:0000256" key="2">
    <source>
        <dbReference type="SAM" id="Phobius"/>
    </source>
</evidence>
<evidence type="ECO:0000313" key="5">
    <source>
        <dbReference type="Proteomes" id="UP000324288"/>
    </source>
</evidence>
<sequence>MTGKNLLRKVLATACAAALGMSFATWGAPSAHAATVTKAVKMSCRTNGAPLKYNVTRPSTAQVVVTTPENVQAGQNAVIRVQYSIPEGCPGKESIATMKEMKDIVLRYTLDDPSAFVTARAIGIGKKMTKPAAVSLVGGKMIVMSGIDVPVNGEHTYWAPPPLEITLKAPTQGTVLKTIHMSVEGASGEFNNPANAVTMKTVTEGAILGELTIQLNCQVLSGAETYATIPVVGGGKPNAAPAAPCAPGKQNPGPNKPGVAPGKNGPGATQNNGNATLGGPGASISTDPNGLQCVDEDIYAEEFEGGGTPGWLVAVIVIICLAAAGGVGYGIYYGVKNRKEKQKS</sequence>
<keyword evidence="2" id="KW-0812">Transmembrane</keyword>
<dbReference type="InterPro" id="IPR006311">
    <property type="entry name" value="TAT_signal"/>
</dbReference>
<organism evidence="4 5">
    <name type="scientific">Lawsonella clevelandensis</name>
    <dbReference type="NCBI Taxonomy" id="1528099"/>
    <lineage>
        <taxon>Bacteria</taxon>
        <taxon>Bacillati</taxon>
        <taxon>Actinomycetota</taxon>
        <taxon>Actinomycetes</taxon>
        <taxon>Mycobacteriales</taxon>
        <taxon>Lawsonellaceae</taxon>
        <taxon>Lawsonella</taxon>
    </lineage>
</organism>
<name>A0A5E3ZWZ3_9ACTN</name>
<feature type="compositionally biased region" description="Low complexity" evidence="1">
    <location>
        <begin position="240"/>
        <end position="258"/>
    </location>
</feature>
<evidence type="ECO:0000256" key="3">
    <source>
        <dbReference type="SAM" id="SignalP"/>
    </source>
</evidence>
<dbReference type="AlphaFoldDB" id="A0A5E3ZWZ3"/>
<dbReference type="PROSITE" id="PS51318">
    <property type="entry name" value="TAT"/>
    <property type="match status" value="1"/>
</dbReference>
<protein>
    <submittedName>
        <fullName evidence="4">Uncharacterized protein</fullName>
    </submittedName>
</protein>
<gene>
    <name evidence="4" type="ORF">LC603019_00853</name>
</gene>
<keyword evidence="2" id="KW-1133">Transmembrane helix</keyword>
<keyword evidence="2" id="KW-0472">Membrane</keyword>